<evidence type="ECO:0000313" key="2">
    <source>
        <dbReference type="Proteomes" id="UP001732700"/>
    </source>
</evidence>
<reference evidence="1" key="2">
    <citation type="submission" date="2025-09" db="UniProtKB">
        <authorList>
            <consortium name="EnsemblPlants"/>
        </authorList>
    </citation>
    <scope>IDENTIFICATION</scope>
</reference>
<protein>
    <submittedName>
        <fullName evidence="1">Uncharacterized protein</fullName>
    </submittedName>
</protein>
<evidence type="ECO:0000313" key="1">
    <source>
        <dbReference type="EnsemblPlants" id="AVESA.00010b.r2.4CG1262440.1.CDS"/>
    </source>
</evidence>
<dbReference type="EnsemblPlants" id="AVESA.00010b.r2.4CG1262440.1">
    <property type="protein sequence ID" value="AVESA.00010b.r2.4CG1262440.1.CDS"/>
    <property type="gene ID" value="AVESA.00010b.r2.4CG1262440"/>
</dbReference>
<sequence>MAERKRPNPEIVAKEAATYTKYAAKKANRARASSGATSFSTADASSSSSPHGRPSGWTSAIFRSAAGCCPFSETSSIMSSIIVPSPLPSASDDAESIRKALQGWRADKEALVRILAHRTAAQRSGIRRAYAFLFREPMLNSFRQRLSRTCPVSLDFWKALILWSMDPAERDANLVHGALRQRGDGDYLSVLVEVACASTPDHLVAVRRAYRALFGCSVEEDLASSSAFQQPLKKMLVSLVTSYRYGGERVDEDAARLEACQLAEAIRKKEPHRDEVVRIVGTRSKAQLGATLRRYRDDHGTDFAEDIDSHCSSEFAKALKSAVWCLTSPEKHFAEVIRQSIVGLGTYEDMLTRAIVSRAEVDMEQIKAEYRARFKTTVTLDVVDDTSFGYKDILLALVGPEEEGAENMPRCFP</sequence>
<dbReference type="Proteomes" id="UP001732700">
    <property type="component" value="Chromosome 4C"/>
</dbReference>
<name>A0ACD5WRG5_AVESA</name>
<proteinExistence type="predicted"/>
<keyword evidence="2" id="KW-1185">Reference proteome</keyword>
<accession>A0ACD5WRG5</accession>
<organism evidence="1 2">
    <name type="scientific">Avena sativa</name>
    <name type="common">Oat</name>
    <dbReference type="NCBI Taxonomy" id="4498"/>
    <lineage>
        <taxon>Eukaryota</taxon>
        <taxon>Viridiplantae</taxon>
        <taxon>Streptophyta</taxon>
        <taxon>Embryophyta</taxon>
        <taxon>Tracheophyta</taxon>
        <taxon>Spermatophyta</taxon>
        <taxon>Magnoliopsida</taxon>
        <taxon>Liliopsida</taxon>
        <taxon>Poales</taxon>
        <taxon>Poaceae</taxon>
        <taxon>BOP clade</taxon>
        <taxon>Pooideae</taxon>
        <taxon>Poodae</taxon>
        <taxon>Poeae</taxon>
        <taxon>Poeae Chloroplast Group 1 (Aveneae type)</taxon>
        <taxon>Aveninae</taxon>
        <taxon>Avena</taxon>
    </lineage>
</organism>
<reference evidence="1" key="1">
    <citation type="submission" date="2021-05" db="EMBL/GenBank/DDBJ databases">
        <authorList>
            <person name="Scholz U."/>
            <person name="Mascher M."/>
            <person name="Fiebig A."/>
        </authorList>
    </citation>
    <scope>NUCLEOTIDE SEQUENCE [LARGE SCALE GENOMIC DNA]</scope>
</reference>